<keyword evidence="8" id="KW-0732">Signal</keyword>
<dbReference type="GO" id="GO:0042597">
    <property type="term" value="C:periplasmic space"/>
    <property type="evidence" value="ECO:0007669"/>
    <property type="project" value="InterPro"/>
</dbReference>
<evidence type="ECO:0000256" key="8">
    <source>
        <dbReference type="SAM" id="SignalP"/>
    </source>
</evidence>
<dbReference type="InterPro" id="IPR002321">
    <property type="entry name" value="Cyt_c_II"/>
</dbReference>
<keyword evidence="1" id="KW-0813">Transport</keyword>
<dbReference type="AlphaFoldDB" id="A0A6M2BWN3"/>
<comment type="PTM">
    <text evidence="7">Binds 1 heme group per subunit.</text>
</comment>
<keyword evidence="4" id="KW-0249">Electron transport</keyword>
<feature type="signal peptide" evidence="8">
    <location>
        <begin position="1"/>
        <end position="20"/>
    </location>
</feature>
<dbReference type="Proteomes" id="UP000472676">
    <property type="component" value="Unassembled WGS sequence"/>
</dbReference>
<sequence>MKLKRLPVSLALAAVFVLPACEQKPPISPEVKQAMETRHEGFEKIGDSMKTIADTLKAGGSLNPELASAANTIDDLAPQLKDWFPAGSGHETKRKTGAKAEIWLKPDEFAQKREALVTEAGKLAALANANDAAGFAAQVPELGKACKGCHDEFRDKDHH</sequence>
<gene>
    <name evidence="9" type="ORF">G7Y85_17345</name>
</gene>
<dbReference type="GO" id="GO:0020037">
    <property type="term" value="F:heme binding"/>
    <property type="evidence" value="ECO:0007669"/>
    <property type="project" value="InterPro"/>
</dbReference>
<name>A0A6M2BWN3_9GAMM</name>
<organism evidence="9 10">
    <name type="scientific">Solimonas terrae</name>
    <dbReference type="NCBI Taxonomy" id="1396819"/>
    <lineage>
        <taxon>Bacteria</taxon>
        <taxon>Pseudomonadati</taxon>
        <taxon>Pseudomonadota</taxon>
        <taxon>Gammaproteobacteria</taxon>
        <taxon>Nevskiales</taxon>
        <taxon>Nevskiaceae</taxon>
        <taxon>Solimonas</taxon>
    </lineage>
</organism>
<keyword evidence="2 7" id="KW-0349">Heme</keyword>
<evidence type="ECO:0000256" key="4">
    <source>
        <dbReference type="ARBA" id="ARBA00022982"/>
    </source>
</evidence>
<evidence type="ECO:0000256" key="1">
    <source>
        <dbReference type="ARBA" id="ARBA00022448"/>
    </source>
</evidence>
<keyword evidence="3 6" id="KW-0479">Metal-binding</keyword>
<dbReference type="RefSeq" id="WP_166260282.1">
    <property type="nucleotide sequence ID" value="NZ_JAAMOW010000009.1"/>
</dbReference>
<keyword evidence="10" id="KW-1185">Reference proteome</keyword>
<dbReference type="Gene3D" id="1.20.120.10">
    <property type="entry name" value="Cytochrome c/b562"/>
    <property type="match status" value="1"/>
</dbReference>
<feature type="binding site" description="axial binding residue" evidence="6">
    <location>
        <position position="150"/>
    </location>
    <ligand>
        <name>heme c</name>
        <dbReference type="ChEBI" id="CHEBI:61717"/>
    </ligand>
    <ligandPart>
        <name>Fe</name>
        <dbReference type="ChEBI" id="CHEBI:18248"/>
    </ligandPart>
</feature>
<feature type="binding site" description="covalent" evidence="7">
    <location>
        <position position="146"/>
    </location>
    <ligand>
        <name>heme c</name>
        <dbReference type="ChEBI" id="CHEBI:61717"/>
    </ligand>
</feature>
<reference evidence="9 10" key="1">
    <citation type="journal article" date="2014" name="Int. J. Syst. Evol. Microbiol.">
        <title>Solimonas terrae sp. nov., isolated from soil.</title>
        <authorList>
            <person name="Kim S.J."/>
            <person name="Moon J.Y."/>
            <person name="Weon H.Y."/>
            <person name="Ahn J.H."/>
            <person name="Chen W.M."/>
            <person name="Kwon S.W."/>
        </authorList>
    </citation>
    <scope>NUCLEOTIDE SEQUENCE [LARGE SCALE GENOMIC DNA]</scope>
    <source>
        <strain evidence="9 10">KIS83-12</strain>
    </source>
</reference>
<comment type="caution">
    <text evidence="9">The sequence shown here is derived from an EMBL/GenBank/DDBJ whole genome shotgun (WGS) entry which is preliminary data.</text>
</comment>
<evidence type="ECO:0000256" key="5">
    <source>
        <dbReference type="ARBA" id="ARBA00023004"/>
    </source>
</evidence>
<dbReference type="EMBL" id="JAAMOW010000009">
    <property type="protein sequence ID" value="NGY06543.1"/>
    <property type="molecule type" value="Genomic_DNA"/>
</dbReference>
<dbReference type="InterPro" id="IPR012127">
    <property type="entry name" value="Cyt_c_prime"/>
</dbReference>
<dbReference type="SUPFAM" id="SSF47175">
    <property type="entry name" value="Cytochromes"/>
    <property type="match status" value="1"/>
</dbReference>
<dbReference type="GO" id="GO:0005506">
    <property type="term" value="F:iron ion binding"/>
    <property type="evidence" value="ECO:0007669"/>
    <property type="project" value="InterPro"/>
</dbReference>
<dbReference type="PIRSF" id="PIRSF000027">
    <property type="entry name" value="Cytc_c_prime"/>
    <property type="match status" value="1"/>
</dbReference>
<evidence type="ECO:0000256" key="2">
    <source>
        <dbReference type="ARBA" id="ARBA00022617"/>
    </source>
</evidence>
<protein>
    <submittedName>
        <fullName evidence="9">Cytochrome c</fullName>
    </submittedName>
</protein>
<evidence type="ECO:0000256" key="6">
    <source>
        <dbReference type="PIRSR" id="PIRSR000027-1"/>
    </source>
</evidence>
<feature type="chain" id="PRO_5026952848" evidence="8">
    <location>
        <begin position="21"/>
        <end position="159"/>
    </location>
</feature>
<dbReference type="Pfam" id="PF01322">
    <property type="entry name" value="Cytochrom_C_2"/>
    <property type="match status" value="1"/>
</dbReference>
<evidence type="ECO:0000313" key="10">
    <source>
        <dbReference type="Proteomes" id="UP000472676"/>
    </source>
</evidence>
<dbReference type="GO" id="GO:0009055">
    <property type="term" value="F:electron transfer activity"/>
    <property type="evidence" value="ECO:0007669"/>
    <property type="project" value="InterPro"/>
</dbReference>
<feature type="binding site" description="covalent" evidence="7">
    <location>
        <position position="149"/>
    </location>
    <ligand>
        <name>heme c</name>
        <dbReference type="ChEBI" id="CHEBI:61717"/>
    </ligand>
</feature>
<evidence type="ECO:0000313" key="9">
    <source>
        <dbReference type="EMBL" id="NGY06543.1"/>
    </source>
</evidence>
<dbReference type="PRINTS" id="PR00608">
    <property type="entry name" value="CYTCHROMECII"/>
</dbReference>
<evidence type="ECO:0000256" key="3">
    <source>
        <dbReference type="ARBA" id="ARBA00022723"/>
    </source>
</evidence>
<accession>A0A6M2BWN3</accession>
<dbReference type="InterPro" id="IPR010980">
    <property type="entry name" value="Cyt_c/b562"/>
</dbReference>
<evidence type="ECO:0000256" key="7">
    <source>
        <dbReference type="PIRSR" id="PIRSR000027-2"/>
    </source>
</evidence>
<keyword evidence="5 6" id="KW-0408">Iron</keyword>
<dbReference type="GO" id="GO:0022900">
    <property type="term" value="P:electron transport chain"/>
    <property type="evidence" value="ECO:0007669"/>
    <property type="project" value="InterPro"/>
</dbReference>
<dbReference type="PROSITE" id="PS51009">
    <property type="entry name" value="CYTCII"/>
    <property type="match status" value="1"/>
</dbReference>
<dbReference type="InterPro" id="IPR015984">
    <property type="entry name" value="Cyt_c_prime_subgr"/>
</dbReference>
<proteinExistence type="predicted"/>